<dbReference type="EMBL" id="NAJL01000023">
    <property type="protein sequence ID" value="TKA27370.1"/>
    <property type="molecule type" value="Genomic_DNA"/>
</dbReference>
<dbReference type="PANTHER" id="PTHR48249:SF3">
    <property type="entry name" value="MEDIATOR OF RNA POLYMERASE II TRANSCRIPTION SUBUNIT 13"/>
    <property type="match status" value="1"/>
</dbReference>
<proteinExistence type="inferred from homology"/>
<evidence type="ECO:0000313" key="17">
    <source>
        <dbReference type="Proteomes" id="UP000308549"/>
    </source>
</evidence>
<evidence type="ECO:0000259" key="15">
    <source>
        <dbReference type="Pfam" id="PF18296"/>
    </source>
</evidence>
<evidence type="ECO:0000259" key="14">
    <source>
        <dbReference type="Pfam" id="PF11597"/>
    </source>
</evidence>
<feature type="region of interest" description="Disordered" evidence="12">
    <location>
        <begin position="1193"/>
        <end position="1259"/>
    </location>
</feature>
<keyword evidence="17" id="KW-1185">Reference proteome</keyword>
<comment type="caution">
    <text evidence="16">The sequence shown here is derived from an EMBL/GenBank/DDBJ whole genome shotgun (WGS) entry which is preliminary data.</text>
</comment>
<evidence type="ECO:0000256" key="2">
    <source>
        <dbReference type="ARBA" id="ARBA00009354"/>
    </source>
</evidence>
<dbReference type="Proteomes" id="UP000308549">
    <property type="component" value="Unassembled WGS sequence"/>
</dbReference>
<sequence>MDFFKSCKSNVQTMENCLEMPCHMYTGIRPDITHTHVAELRAYGALCASDHNKLWVFGHVEENTRSVLQRIDDELNLEQEGPLSSIVLEDGISGQDVKQTFFEAIQGAVSTCLTRACGAMRVGPFTWLLTHETSETSSLLQLRLNLTTAGTLYAMTSVGSSQLLPLSDGHEPSSNNVRLAPSNRKAELILQLPSPKTTLSSDRWKAAVAAMLSTEGNQLQEGQEWLPVRLSDSEEDVTFTWPAQLCFAESARLRQGEGWKHWFEASDEPDGFSNPLAAAEEWFKGAEARMKAAQATQPMEAESGVQPESNSLRPSNDMDLDSTYEVAAPFSQRVADQQASMAGIYPTPEDVLVTSHTSQQPSSDNVMVAFPDQSGQGAIRNEVAVDDGGQARDHSSSSDPPAFLQDTDDLFGDMGGMDFVGDEVGDADFDFFNEQDEAAGPAGASREDMEMPAVLDQGSKQKDIVPEALHHVDEAEQAVKSPGAAFEDQVRPSIGAHDTTAVVADQQSGKAIVESPATANVLDRPLSPFGIRERLLPPPVPASRTKGLETGRSSTFEPLVFREGLDLGRKFSDAYGPGAVTSQYHGASPTTGPDISLPPRQKKRRLRNSFPHDQDDTDSEDDSDETASSISDRDLPPQLPWDTKKRKRATVDATDHWWLQDNTETEANLDGVVDYEGIIALLERLASTRQHSHGPAITEDLVDAALPTAEEIYVGIASIDIVYIAQLVGEQAVSCVPAIQRKFDGLAISDEDSRAAAETARNALHISLERLLPGLVECSLPSLAPKRESLSRAAAQVPPRPGQPRPPPQRSDHANPGPDIMALAPPYIRVQRGNDAYEMLPAALSFWEPLSLSPLSGPKGVRAYCVLPLNDDLQRLADNFLSELGNAYESAKLGSHCHLRSVDEDDEFDDFESGMAPVELGEEYNGTLTGALMAYHATCSELGSFLSTIGHVEPDRTIVVYMLNPFPQSTRVAQLLCACFWQLYKVYRDNAPKSLRGQPRSDIVLQLLSIDLVASPDTIVPLDANQLSALAKEVYDRCPPSPNSASDASSALPNFAAPFAELASPLPKRINFQVASEPPSDLLHEGSSLHMAYAVSTDGQWMTVSWVDSTGKYQSTESWCLRGKSFAEVAAHAWDRTRDLLAPREVTWRIFIVTPDALDDSLKLCWRKIIEKPRKQPFSVTLLSTRAEIPGLQLSAPIPSPDDPADSSKPPASSGPGFPTPATTPQPAALTASPDPNNPLPPPTPAPTSPLPPTADQDPEAHLVDLTDETWGMLLSPALLTPPTPTATTTPALLASGALFKRPASSRFHSLHHNNTHLPSLPVTLHWTLQVRPTGTVDEGNARQAEMTLREVLRAYRNLGVLTKARGLVGEEGVLPVHVLVVRRVAEGLGGLLG</sequence>
<evidence type="ECO:0000256" key="4">
    <source>
        <dbReference type="ARBA" id="ARBA00022491"/>
    </source>
</evidence>
<evidence type="ECO:0000256" key="12">
    <source>
        <dbReference type="SAM" id="MobiDB-lite"/>
    </source>
</evidence>
<dbReference type="InterPro" id="IPR021643">
    <property type="entry name" value="Mediator_Med13_N"/>
</dbReference>
<feature type="region of interest" description="Disordered" evidence="12">
    <location>
        <begin position="580"/>
        <end position="647"/>
    </location>
</feature>
<dbReference type="GO" id="GO:0045944">
    <property type="term" value="P:positive regulation of transcription by RNA polymerase II"/>
    <property type="evidence" value="ECO:0007669"/>
    <property type="project" value="TreeGrafter"/>
</dbReference>
<accession>A0A4U0TY05</accession>
<comment type="function">
    <text evidence="9 11">Component of the SRB8-11 complex. The SRB8-11 complex is a regulatory module of the Mediator complex which is itself involved in regulation of basal and activated RNA polymerase II-dependent transcription. The SRB8-11 complex may be involved in the transcriptional repression of a subset of genes regulated by Mediator. It may inhibit the association of the Mediator complex with RNA polymerase II to form the holoenzyme complex.</text>
</comment>
<evidence type="ECO:0000256" key="8">
    <source>
        <dbReference type="ARBA" id="ARBA00023242"/>
    </source>
</evidence>
<dbReference type="GO" id="GO:0016592">
    <property type="term" value="C:mediator complex"/>
    <property type="evidence" value="ECO:0007669"/>
    <property type="project" value="InterPro"/>
</dbReference>
<feature type="region of interest" description="Disordered" evidence="12">
    <location>
        <begin position="789"/>
        <end position="821"/>
    </location>
</feature>
<feature type="compositionally biased region" description="Low complexity" evidence="12">
    <location>
        <begin position="1207"/>
        <end position="1217"/>
    </location>
</feature>
<evidence type="ECO:0000256" key="5">
    <source>
        <dbReference type="ARBA" id="ARBA00023015"/>
    </source>
</evidence>
<comment type="subunit">
    <text evidence="11">Component of the SRB8-11 complex, which itself associates with the Mediator complex.</text>
</comment>
<feature type="compositionally biased region" description="Pro residues" evidence="12">
    <location>
        <begin position="1236"/>
        <end position="1253"/>
    </location>
</feature>
<name>A0A4U0TY05_9PEZI</name>
<comment type="similarity">
    <text evidence="2 11">Belongs to the Mediator complex subunit 13 family.</text>
</comment>
<dbReference type="PANTHER" id="PTHR48249">
    <property type="entry name" value="MEDIATOR OF RNA POLYMERASE II TRANSCRIPTION SUBUNIT 13"/>
    <property type="match status" value="1"/>
</dbReference>
<dbReference type="Pfam" id="PF18296">
    <property type="entry name" value="MID_MedPIWI"/>
    <property type="match status" value="1"/>
</dbReference>
<feature type="region of interest" description="Disordered" evidence="12">
    <location>
        <begin position="530"/>
        <end position="551"/>
    </location>
</feature>
<keyword evidence="5 11" id="KW-0805">Transcription regulation</keyword>
<feature type="region of interest" description="Disordered" evidence="12">
    <location>
        <begin position="293"/>
        <end position="316"/>
    </location>
</feature>
<evidence type="ECO:0000256" key="3">
    <source>
        <dbReference type="ARBA" id="ARBA00019618"/>
    </source>
</evidence>
<feature type="compositionally biased region" description="Acidic residues" evidence="12">
    <location>
        <begin position="615"/>
        <end position="625"/>
    </location>
</feature>
<reference evidence="16 17" key="1">
    <citation type="submission" date="2017-03" db="EMBL/GenBank/DDBJ databases">
        <title>Genomes of endolithic fungi from Antarctica.</title>
        <authorList>
            <person name="Coleine C."/>
            <person name="Masonjones S."/>
            <person name="Stajich J.E."/>
        </authorList>
    </citation>
    <scope>NUCLEOTIDE SEQUENCE [LARGE SCALE GENOMIC DNA]</scope>
    <source>
        <strain evidence="16 17">CCFEE 6315</strain>
    </source>
</reference>
<evidence type="ECO:0000313" key="16">
    <source>
        <dbReference type="EMBL" id="TKA27370.1"/>
    </source>
</evidence>
<evidence type="ECO:0000256" key="7">
    <source>
        <dbReference type="ARBA" id="ARBA00023163"/>
    </source>
</evidence>
<evidence type="ECO:0000256" key="11">
    <source>
        <dbReference type="RuleBase" id="RU364134"/>
    </source>
</evidence>
<keyword evidence="4 11" id="KW-0678">Repressor</keyword>
<comment type="subcellular location">
    <subcellularLocation>
        <location evidence="1 11">Nucleus</location>
    </subcellularLocation>
</comment>
<dbReference type="GO" id="GO:0003713">
    <property type="term" value="F:transcription coactivator activity"/>
    <property type="evidence" value="ECO:0007669"/>
    <property type="project" value="TreeGrafter"/>
</dbReference>
<feature type="domain" description="Mediator complex subunit Med13 N-terminal" evidence="14">
    <location>
        <begin position="1"/>
        <end position="249"/>
    </location>
</feature>
<keyword evidence="8 11" id="KW-0539">Nucleus</keyword>
<evidence type="ECO:0000256" key="6">
    <source>
        <dbReference type="ARBA" id="ARBA00023159"/>
    </source>
</evidence>
<evidence type="ECO:0000256" key="10">
    <source>
        <dbReference type="ARBA" id="ARBA00032008"/>
    </source>
</evidence>
<dbReference type="InterPro" id="IPR041285">
    <property type="entry name" value="MID_MedPIWI"/>
</dbReference>
<dbReference type="InterPro" id="IPR009401">
    <property type="entry name" value="Med13_C"/>
</dbReference>
<evidence type="ECO:0000256" key="1">
    <source>
        <dbReference type="ARBA" id="ARBA00004123"/>
    </source>
</evidence>
<feature type="compositionally biased region" description="Pro residues" evidence="12">
    <location>
        <begin position="798"/>
        <end position="809"/>
    </location>
</feature>
<protein>
    <recommendedName>
        <fullName evidence="3 11">Mediator of RNA polymerase II transcription subunit 13</fullName>
    </recommendedName>
    <alternativeName>
        <fullName evidence="10 11">Mediator complex subunit 13</fullName>
    </alternativeName>
</protein>
<feature type="domain" description="MID" evidence="15">
    <location>
        <begin position="859"/>
        <end position="1040"/>
    </location>
</feature>
<dbReference type="InterPro" id="IPR051139">
    <property type="entry name" value="Mediator_complx_sub13"/>
</dbReference>
<evidence type="ECO:0000259" key="13">
    <source>
        <dbReference type="Pfam" id="PF06333"/>
    </source>
</evidence>
<dbReference type="Pfam" id="PF06333">
    <property type="entry name" value="Med13_C"/>
    <property type="match status" value="1"/>
</dbReference>
<keyword evidence="6 11" id="KW-0010">Activator</keyword>
<organism evidence="16 17">
    <name type="scientific">Salinomyces thailandicus</name>
    <dbReference type="NCBI Taxonomy" id="706561"/>
    <lineage>
        <taxon>Eukaryota</taxon>
        <taxon>Fungi</taxon>
        <taxon>Dikarya</taxon>
        <taxon>Ascomycota</taxon>
        <taxon>Pezizomycotina</taxon>
        <taxon>Dothideomycetes</taxon>
        <taxon>Dothideomycetidae</taxon>
        <taxon>Mycosphaerellales</taxon>
        <taxon>Teratosphaeriaceae</taxon>
        <taxon>Salinomyces</taxon>
    </lineage>
</organism>
<dbReference type="Pfam" id="PF11597">
    <property type="entry name" value="Med13_N"/>
    <property type="match status" value="1"/>
</dbReference>
<feature type="domain" description="Mediator complex subunit Med13 C-terminal" evidence="13">
    <location>
        <begin position="1057"/>
        <end position="1382"/>
    </location>
</feature>
<feature type="compositionally biased region" description="Low complexity" evidence="12">
    <location>
        <begin position="1225"/>
        <end position="1235"/>
    </location>
</feature>
<gene>
    <name evidence="16" type="ORF">B0A50_04982</name>
</gene>
<dbReference type="OrthoDB" id="103819at2759"/>
<keyword evidence="7 11" id="KW-0804">Transcription</keyword>
<evidence type="ECO:0000256" key="9">
    <source>
        <dbReference type="ARBA" id="ARBA00025661"/>
    </source>
</evidence>
<feature type="compositionally biased region" description="Polar residues" evidence="12">
    <location>
        <begin position="580"/>
        <end position="593"/>
    </location>
</feature>